<keyword evidence="2" id="KW-1185">Reference proteome</keyword>
<name>A0A5C7GJT6_9FLAO</name>
<evidence type="ECO:0000313" key="2">
    <source>
        <dbReference type="Proteomes" id="UP000321080"/>
    </source>
</evidence>
<protein>
    <submittedName>
        <fullName evidence="1">Uncharacterized protein</fullName>
    </submittedName>
</protein>
<dbReference type="RefSeq" id="WP_147766026.1">
    <property type="nucleotide sequence ID" value="NZ_VRKQ01000008.1"/>
</dbReference>
<sequence>MMKNHKQNINTPIILFWSLPSISMLETYKEKCSQLNQAINRVKAVEIVTVKDVILKLTEVGLESGRYFGVENMKGQISKILLNVNEIKKITLL</sequence>
<dbReference type="EMBL" id="VRKQ01000008">
    <property type="protein sequence ID" value="TXG38659.1"/>
    <property type="molecule type" value="Genomic_DNA"/>
</dbReference>
<accession>A0A5C7GJT6</accession>
<reference evidence="1 2" key="1">
    <citation type="submission" date="2019-08" db="EMBL/GenBank/DDBJ databases">
        <title>Seonamhaeicola sediminis sp. nov., isolated from marine sediment.</title>
        <authorList>
            <person name="Cao W.R."/>
        </authorList>
    </citation>
    <scope>NUCLEOTIDE SEQUENCE [LARGE SCALE GENOMIC DNA]</scope>
    <source>
        <strain evidence="1 2">1505</strain>
    </source>
</reference>
<dbReference type="Proteomes" id="UP000321080">
    <property type="component" value="Unassembled WGS sequence"/>
</dbReference>
<evidence type="ECO:0000313" key="1">
    <source>
        <dbReference type="EMBL" id="TXG38659.1"/>
    </source>
</evidence>
<organism evidence="1 2">
    <name type="scientific">Seonamhaeicola maritimus</name>
    <dbReference type="NCBI Taxonomy" id="2591822"/>
    <lineage>
        <taxon>Bacteria</taxon>
        <taxon>Pseudomonadati</taxon>
        <taxon>Bacteroidota</taxon>
        <taxon>Flavobacteriia</taxon>
        <taxon>Flavobacteriales</taxon>
        <taxon>Flavobacteriaceae</taxon>
    </lineage>
</organism>
<proteinExistence type="predicted"/>
<gene>
    <name evidence="1" type="ORF">FUA22_01900</name>
</gene>
<dbReference type="OrthoDB" id="1449011at2"/>
<dbReference type="AlphaFoldDB" id="A0A5C7GJT6"/>
<comment type="caution">
    <text evidence="1">The sequence shown here is derived from an EMBL/GenBank/DDBJ whole genome shotgun (WGS) entry which is preliminary data.</text>
</comment>